<comment type="caution">
    <text evidence="1">The sequence shown here is derived from an EMBL/GenBank/DDBJ whole genome shotgun (WGS) entry which is preliminary data.</text>
</comment>
<accession>A0A413UD72</accession>
<organism evidence="1 2">
    <name type="scientific">Holdemanella biformis</name>
    <dbReference type="NCBI Taxonomy" id="1735"/>
    <lineage>
        <taxon>Bacteria</taxon>
        <taxon>Bacillati</taxon>
        <taxon>Bacillota</taxon>
        <taxon>Erysipelotrichia</taxon>
        <taxon>Erysipelotrichales</taxon>
        <taxon>Erysipelotrichaceae</taxon>
        <taxon>Holdemanella</taxon>
    </lineage>
</organism>
<dbReference type="InterPro" id="IPR006597">
    <property type="entry name" value="Sel1-like"/>
</dbReference>
<dbReference type="AlphaFoldDB" id="A0A413UD72"/>
<evidence type="ECO:0000313" key="2">
    <source>
        <dbReference type="Proteomes" id="UP000285288"/>
    </source>
</evidence>
<dbReference type="Gene3D" id="1.25.40.10">
    <property type="entry name" value="Tetratricopeptide repeat domain"/>
    <property type="match status" value="1"/>
</dbReference>
<name>A0A413UD72_9FIRM</name>
<dbReference type="GO" id="GO:0036503">
    <property type="term" value="P:ERAD pathway"/>
    <property type="evidence" value="ECO:0007669"/>
    <property type="project" value="TreeGrafter"/>
</dbReference>
<dbReference type="Pfam" id="PF08238">
    <property type="entry name" value="Sel1"/>
    <property type="match status" value="3"/>
</dbReference>
<dbReference type="PANTHER" id="PTHR11102">
    <property type="entry name" value="SEL-1-LIKE PROTEIN"/>
    <property type="match status" value="1"/>
</dbReference>
<dbReference type="InterPro" id="IPR050767">
    <property type="entry name" value="Sel1_AlgK"/>
</dbReference>
<protein>
    <submittedName>
        <fullName evidence="1">Sel1 repeat family protein</fullName>
    </submittedName>
</protein>
<proteinExistence type="predicted"/>
<gene>
    <name evidence="1" type="ORF">DW907_05670</name>
</gene>
<evidence type="ECO:0000313" key="1">
    <source>
        <dbReference type="EMBL" id="RHB06516.1"/>
    </source>
</evidence>
<dbReference type="SMART" id="SM00671">
    <property type="entry name" value="SEL1"/>
    <property type="match status" value="3"/>
</dbReference>
<dbReference type="PANTHER" id="PTHR11102:SF147">
    <property type="entry name" value="SEL1L ADAPTOR SUBUNIT OF ERAD E3 UBIQUITIN LIGASE"/>
    <property type="match status" value="1"/>
</dbReference>
<dbReference type="RefSeq" id="WP_118011255.1">
    <property type="nucleotide sequence ID" value="NZ_QSGD01000017.1"/>
</dbReference>
<dbReference type="Proteomes" id="UP000285288">
    <property type="component" value="Unassembled WGS sequence"/>
</dbReference>
<dbReference type="SUPFAM" id="SSF81901">
    <property type="entry name" value="HCP-like"/>
    <property type="match status" value="1"/>
</dbReference>
<sequence>MSREIEEFMDCEDAYNMLRHACYQFNDCHETIRILKKYLDNENRVTTISPVEVARELMQADKHHLMDDDIFYFIDKALRDAYYQLQDPMASYELGCLYYCERYNHVNYKKAFKYFSKEKHIGDSNVLVGECYFYGRGVEQSYKDAYFNLVKSALTDDSVHALYLLGDMYLNGYFVEQDIPEAKDLYWHALNVADQLDAPSRIKAEIHYRIGLDYYHRPNTIDNLTVALKAFNTTELLLLEVMNEGNPSLIHRIHKIRQMQMEVKECLDEFILTPLEPLN</sequence>
<dbReference type="EMBL" id="QSGD01000017">
    <property type="protein sequence ID" value="RHB06516.1"/>
    <property type="molecule type" value="Genomic_DNA"/>
</dbReference>
<reference evidence="1 2" key="1">
    <citation type="submission" date="2018-08" db="EMBL/GenBank/DDBJ databases">
        <title>A genome reference for cultivated species of the human gut microbiota.</title>
        <authorList>
            <person name="Zou Y."/>
            <person name="Xue W."/>
            <person name="Luo G."/>
        </authorList>
    </citation>
    <scope>NUCLEOTIDE SEQUENCE [LARGE SCALE GENOMIC DNA]</scope>
    <source>
        <strain evidence="1 2">AM42-13AC</strain>
    </source>
</reference>
<dbReference type="InterPro" id="IPR011990">
    <property type="entry name" value="TPR-like_helical_dom_sf"/>
</dbReference>